<evidence type="ECO:0000256" key="1">
    <source>
        <dbReference type="SAM" id="MobiDB-lite"/>
    </source>
</evidence>
<dbReference type="EMBL" id="JBITGY010000015">
    <property type="protein sequence ID" value="MFI6504602.1"/>
    <property type="molecule type" value="Genomic_DNA"/>
</dbReference>
<dbReference type="Proteomes" id="UP001612741">
    <property type="component" value="Unassembled WGS sequence"/>
</dbReference>
<organism evidence="2 3">
    <name type="scientific">Nonomuraea typhae</name>
    <dbReference type="NCBI Taxonomy" id="2603600"/>
    <lineage>
        <taxon>Bacteria</taxon>
        <taxon>Bacillati</taxon>
        <taxon>Actinomycetota</taxon>
        <taxon>Actinomycetes</taxon>
        <taxon>Streptosporangiales</taxon>
        <taxon>Streptosporangiaceae</taxon>
        <taxon>Nonomuraea</taxon>
    </lineage>
</organism>
<comment type="caution">
    <text evidence="2">The sequence shown here is derived from an EMBL/GenBank/DDBJ whole genome shotgun (WGS) entry which is preliminary data.</text>
</comment>
<dbReference type="SUPFAM" id="SSF48498">
    <property type="entry name" value="Tetracyclin repressor-like, C-terminal domain"/>
    <property type="match status" value="1"/>
</dbReference>
<gene>
    <name evidence="2" type="ORF">ACIBG2_44955</name>
</gene>
<sequence>MRARVGFGSGSLAPVAGTIEVTGEMRQISGRAGTVSGTLIGRAHEAGALRADLYIALLIERFARPVAGDTHLRDRLPAIALDGLRGPGATPLPGPPPDREWYESRWGERLP</sequence>
<dbReference type="Gene3D" id="1.10.357.10">
    <property type="entry name" value="Tetracycline Repressor, domain 2"/>
    <property type="match status" value="1"/>
</dbReference>
<evidence type="ECO:0000313" key="2">
    <source>
        <dbReference type="EMBL" id="MFI6504602.1"/>
    </source>
</evidence>
<feature type="region of interest" description="Disordered" evidence="1">
    <location>
        <begin position="83"/>
        <end position="111"/>
    </location>
</feature>
<proteinExistence type="predicted"/>
<feature type="compositionally biased region" description="Basic and acidic residues" evidence="1">
    <location>
        <begin position="97"/>
        <end position="111"/>
    </location>
</feature>
<dbReference type="RefSeq" id="WP_397090398.1">
    <property type="nucleotide sequence ID" value="NZ_JBITGY010000015.1"/>
</dbReference>
<evidence type="ECO:0000313" key="3">
    <source>
        <dbReference type="Proteomes" id="UP001612741"/>
    </source>
</evidence>
<dbReference type="InterPro" id="IPR036271">
    <property type="entry name" value="Tet_transcr_reg_TetR-rel_C_sf"/>
</dbReference>
<accession>A0ABW7Z9L8</accession>
<keyword evidence="3" id="KW-1185">Reference proteome</keyword>
<name>A0ABW7Z9L8_9ACTN</name>
<protein>
    <submittedName>
        <fullName evidence="2">Uncharacterized protein</fullName>
    </submittedName>
</protein>
<reference evidence="2 3" key="1">
    <citation type="submission" date="2024-10" db="EMBL/GenBank/DDBJ databases">
        <title>The Natural Products Discovery Center: Release of the First 8490 Sequenced Strains for Exploring Actinobacteria Biosynthetic Diversity.</title>
        <authorList>
            <person name="Kalkreuter E."/>
            <person name="Kautsar S.A."/>
            <person name="Yang D."/>
            <person name="Bader C.D."/>
            <person name="Teijaro C.N."/>
            <person name="Fluegel L."/>
            <person name="Davis C.M."/>
            <person name="Simpson J.R."/>
            <person name="Lauterbach L."/>
            <person name="Steele A.D."/>
            <person name="Gui C."/>
            <person name="Meng S."/>
            <person name="Li G."/>
            <person name="Viehrig K."/>
            <person name="Ye F."/>
            <person name="Su P."/>
            <person name="Kiefer A.F."/>
            <person name="Nichols A."/>
            <person name="Cepeda A.J."/>
            <person name="Yan W."/>
            <person name="Fan B."/>
            <person name="Jiang Y."/>
            <person name="Adhikari A."/>
            <person name="Zheng C.-J."/>
            <person name="Schuster L."/>
            <person name="Cowan T.M."/>
            <person name="Smanski M.J."/>
            <person name="Chevrette M.G."/>
            <person name="De Carvalho L.P.S."/>
            <person name="Shen B."/>
        </authorList>
    </citation>
    <scope>NUCLEOTIDE SEQUENCE [LARGE SCALE GENOMIC DNA]</scope>
    <source>
        <strain evidence="2 3">NPDC050545</strain>
    </source>
</reference>